<name>A0A1G6Q5A5_9BURK</name>
<organism evidence="2 3">
    <name type="scientific">Paraburkholderia lycopersici</name>
    <dbReference type="NCBI Taxonomy" id="416944"/>
    <lineage>
        <taxon>Bacteria</taxon>
        <taxon>Pseudomonadati</taxon>
        <taxon>Pseudomonadota</taxon>
        <taxon>Betaproteobacteria</taxon>
        <taxon>Burkholderiales</taxon>
        <taxon>Burkholderiaceae</taxon>
        <taxon>Paraburkholderia</taxon>
    </lineage>
</organism>
<protein>
    <submittedName>
        <fullName evidence="2">Uncharacterized protein</fullName>
    </submittedName>
</protein>
<evidence type="ECO:0000313" key="2">
    <source>
        <dbReference type="EMBL" id="SDC87421.1"/>
    </source>
</evidence>
<dbReference type="OrthoDB" id="9105080at2"/>
<keyword evidence="1" id="KW-1133">Transmembrane helix</keyword>
<gene>
    <name evidence="2" type="ORF">SAMN05421548_11189</name>
</gene>
<keyword evidence="1" id="KW-0472">Membrane</keyword>
<accession>A0A1G6Q5A5</accession>
<sequence>MQAETLKNARFAVFLKRSALCLLMLPAACFFWALHAYPTQDACWLCLSLATYVWPFAGVLFVVSAGFHVEPLDRRLEKDVGLRQAHGH</sequence>
<dbReference type="RefSeq" id="WP_091997446.1">
    <property type="nucleotide sequence ID" value="NZ_FMYQ01000011.1"/>
</dbReference>
<dbReference type="AlphaFoldDB" id="A0A1G6Q5A5"/>
<dbReference type="Proteomes" id="UP000198908">
    <property type="component" value="Unassembled WGS sequence"/>
</dbReference>
<proteinExistence type="predicted"/>
<evidence type="ECO:0000256" key="1">
    <source>
        <dbReference type="SAM" id="Phobius"/>
    </source>
</evidence>
<dbReference type="EMBL" id="FMYQ01000011">
    <property type="protein sequence ID" value="SDC87421.1"/>
    <property type="molecule type" value="Genomic_DNA"/>
</dbReference>
<evidence type="ECO:0000313" key="3">
    <source>
        <dbReference type="Proteomes" id="UP000198908"/>
    </source>
</evidence>
<reference evidence="3" key="1">
    <citation type="submission" date="2016-09" db="EMBL/GenBank/DDBJ databases">
        <authorList>
            <person name="Varghese N."/>
            <person name="Submissions S."/>
        </authorList>
    </citation>
    <scope>NUCLEOTIDE SEQUENCE [LARGE SCALE GENOMIC DNA]</scope>
    <source>
        <strain evidence="3">TNe-862</strain>
    </source>
</reference>
<feature type="transmembrane region" description="Helical" evidence="1">
    <location>
        <begin position="52"/>
        <end position="69"/>
    </location>
</feature>
<keyword evidence="3" id="KW-1185">Reference proteome</keyword>
<keyword evidence="1" id="KW-0812">Transmembrane</keyword>